<protein>
    <recommendedName>
        <fullName evidence="4">DUF1573 domain-containing protein</fullName>
    </recommendedName>
</protein>
<dbReference type="Gene3D" id="2.60.40.10">
    <property type="entry name" value="Immunoglobulins"/>
    <property type="match status" value="3"/>
</dbReference>
<proteinExistence type="predicted"/>
<evidence type="ECO:0000313" key="3">
    <source>
        <dbReference type="Proteomes" id="UP000199452"/>
    </source>
</evidence>
<keyword evidence="1" id="KW-0732">Signal</keyword>
<feature type="signal peptide" evidence="1">
    <location>
        <begin position="1"/>
        <end position="23"/>
    </location>
</feature>
<evidence type="ECO:0008006" key="4">
    <source>
        <dbReference type="Google" id="ProtNLM"/>
    </source>
</evidence>
<organism evidence="2 3">
    <name type="scientific">Williamwhitmania taraxaci</name>
    <dbReference type="NCBI Taxonomy" id="1640674"/>
    <lineage>
        <taxon>Bacteria</taxon>
        <taxon>Pseudomonadati</taxon>
        <taxon>Bacteroidota</taxon>
        <taxon>Bacteroidia</taxon>
        <taxon>Bacteroidales</taxon>
        <taxon>Williamwhitmaniaceae</taxon>
        <taxon>Williamwhitmania</taxon>
    </lineage>
</organism>
<dbReference type="Proteomes" id="UP000199452">
    <property type="component" value="Unassembled WGS sequence"/>
</dbReference>
<dbReference type="RefSeq" id="WP_092440029.1">
    <property type="nucleotide sequence ID" value="NZ_FMYP01000062.1"/>
</dbReference>
<evidence type="ECO:0000256" key="1">
    <source>
        <dbReference type="SAM" id="SignalP"/>
    </source>
</evidence>
<dbReference type="AlphaFoldDB" id="A0A1G6QK10"/>
<dbReference type="InterPro" id="IPR013783">
    <property type="entry name" value="Ig-like_fold"/>
</dbReference>
<reference evidence="2 3" key="1">
    <citation type="submission" date="2016-09" db="EMBL/GenBank/DDBJ databases">
        <authorList>
            <person name="Capua I."/>
            <person name="De Benedictis P."/>
            <person name="Joannis T."/>
            <person name="Lombin L.H."/>
            <person name="Cattoli G."/>
        </authorList>
    </citation>
    <scope>NUCLEOTIDE SEQUENCE [LARGE SCALE GENOMIC DNA]</scope>
    <source>
        <strain evidence="2 3">A7P-90m</strain>
    </source>
</reference>
<dbReference type="STRING" id="1640674.SAMN05216323_106210"/>
<dbReference type="OrthoDB" id="1466304at2"/>
<accession>A0A1G6QK10</accession>
<dbReference type="Pfam" id="PF07610">
    <property type="entry name" value="DUF1573"/>
    <property type="match status" value="2"/>
</dbReference>
<name>A0A1G6QK10_9BACT</name>
<dbReference type="PANTHER" id="PTHR37833">
    <property type="entry name" value="LIPOPROTEIN-RELATED"/>
    <property type="match status" value="1"/>
</dbReference>
<keyword evidence="3" id="KW-1185">Reference proteome</keyword>
<dbReference type="NCBIfam" id="NF012200">
    <property type="entry name" value="choice_anch_D"/>
    <property type="match status" value="1"/>
</dbReference>
<sequence>MMKTIVKQLSLAGLILFATAGFSQIQTPSMNFQSTEHDFGKIKEDAGAAIYTFVFVNKASSPIIIGNVSASCGCTTPEWTKAPIAPGKQGTIKVTFDPKNRPGPFDKTITINYNLDSKVAVLRIKGFVEEKEKRVEDLYPRAIGDLRLQSSYKAFIAITSNQVATDSLPIINAGSKSIAISFGSVPAHIKIQSVPETLKPNQRGKFVITYDAPKKNDWGFITDNFEVLVNGEKLPNNLLTVSANITEDFSKSTPQEMANAPVISFNESTFEFGSITEGTPVEHEFVFTNKGKTDLIIRKVKASCGCTTVNPDIKIVKPGQSSSIKASFRTDNYSGRQTKTITVISNDPKNANVSLRLTGSITPKQKQ</sequence>
<feature type="chain" id="PRO_5011585610" description="DUF1573 domain-containing protein" evidence="1">
    <location>
        <begin position="24"/>
        <end position="367"/>
    </location>
</feature>
<dbReference type="PANTHER" id="PTHR37833:SF1">
    <property type="entry name" value="SIGNAL PEPTIDE PROTEIN"/>
    <property type="match status" value="1"/>
</dbReference>
<gene>
    <name evidence="2" type="ORF">SAMN05216323_106210</name>
</gene>
<dbReference type="InterPro" id="IPR011467">
    <property type="entry name" value="DUF1573"/>
</dbReference>
<dbReference type="EMBL" id="FMYP01000062">
    <property type="protein sequence ID" value="SDC92541.1"/>
    <property type="molecule type" value="Genomic_DNA"/>
</dbReference>
<evidence type="ECO:0000313" key="2">
    <source>
        <dbReference type="EMBL" id="SDC92541.1"/>
    </source>
</evidence>